<keyword evidence="5" id="KW-0560">Oxidoreductase</keyword>
<feature type="transmembrane region" description="Helical" evidence="8">
    <location>
        <begin position="440"/>
        <end position="462"/>
    </location>
</feature>
<keyword evidence="4 8" id="KW-1133">Transmembrane helix</keyword>
<feature type="transmembrane region" description="Helical" evidence="8">
    <location>
        <begin position="474"/>
        <end position="497"/>
    </location>
</feature>
<keyword evidence="2" id="KW-1003">Cell membrane</keyword>
<evidence type="ECO:0000256" key="5">
    <source>
        <dbReference type="ARBA" id="ARBA00023002"/>
    </source>
</evidence>
<dbReference type="Pfam" id="PF00361">
    <property type="entry name" value="Proton_antipo_M"/>
    <property type="match status" value="1"/>
</dbReference>
<feature type="transmembrane region" description="Helical" evidence="8">
    <location>
        <begin position="299"/>
        <end position="326"/>
    </location>
</feature>
<feature type="transmembrane region" description="Helical" evidence="8">
    <location>
        <begin position="372"/>
        <end position="389"/>
    </location>
</feature>
<dbReference type="PANTHER" id="PTHR42682:SF3">
    <property type="entry name" value="FORMATE HYDROGENLYASE SUBUNIT 3-RELATED"/>
    <property type="match status" value="1"/>
</dbReference>
<evidence type="ECO:0000256" key="7">
    <source>
        <dbReference type="RuleBase" id="RU000320"/>
    </source>
</evidence>
<feature type="transmembrane region" description="Helical" evidence="8">
    <location>
        <begin position="129"/>
        <end position="151"/>
    </location>
</feature>
<dbReference type="InterPro" id="IPR003918">
    <property type="entry name" value="NADH_UbQ_OxRdtase"/>
</dbReference>
<evidence type="ECO:0000313" key="11">
    <source>
        <dbReference type="Proteomes" id="UP000325292"/>
    </source>
</evidence>
<evidence type="ECO:0000256" key="2">
    <source>
        <dbReference type="ARBA" id="ARBA00022475"/>
    </source>
</evidence>
<evidence type="ECO:0000256" key="6">
    <source>
        <dbReference type="ARBA" id="ARBA00023136"/>
    </source>
</evidence>
<dbReference type="Proteomes" id="UP000325292">
    <property type="component" value="Chromosome"/>
</dbReference>
<evidence type="ECO:0000259" key="9">
    <source>
        <dbReference type="Pfam" id="PF00361"/>
    </source>
</evidence>
<organism evidence="10 11">
    <name type="scientific">Sulfobacillus thermotolerans</name>
    <dbReference type="NCBI Taxonomy" id="338644"/>
    <lineage>
        <taxon>Bacteria</taxon>
        <taxon>Bacillati</taxon>
        <taxon>Bacillota</taxon>
        <taxon>Clostridia</taxon>
        <taxon>Eubacteriales</taxon>
        <taxon>Clostridiales Family XVII. Incertae Sedis</taxon>
        <taxon>Sulfobacillus</taxon>
    </lineage>
</organism>
<feature type="transmembrane region" description="Helical" evidence="8">
    <location>
        <begin position="98"/>
        <end position="117"/>
    </location>
</feature>
<dbReference type="InterPro" id="IPR001750">
    <property type="entry name" value="ND/Mrp_TM"/>
</dbReference>
<evidence type="ECO:0000256" key="3">
    <source>
        <dbReference type="ARBA" id="ARBA00022692"/>
    </source>
</evidence>
<gene>
    <name evidence="10" type="ORF">BXT84_07795</name>
</gene>
<feature type="transmembrane region" description="Helical" evidence="8">
    <location>
        <begin position="396"/>
        <end position="420"/>
    </location>
</feature>
<evidence type="ECO:0000256" key="1">
    <source>
        <dbReference type="ARBA" id="ARBA00004651"/>
    </source>
</evidence>
<evidence type="ECO:0000313" key="10">
    <source>
        <dbReference type="EMBL" id="AUW95477.1"/>
    </source>
</evidence>
<dbReference type="InterPro" id="IPR052175">
    <property type="entry name" value="ComplexI-like_HydComp"/>
</dbReference>
<comment type="subcellular location">
    <subcellularLocation>
        <location evidence="1">Cell membrane</location>
        <topology evidence="1">Multi-pass membrane protein</topology>
    </subcellularLocation>
    <subcellularLocation>
        <location evidence="7">Membrane</location>
        <topology evidence="7">Multi-pass membrane protein</topology>
    </subcellularLocation>
</comment>
<name>A0ABM6RVG2_9FIRM</name>
<feature type="transmembrane region" description="Helical" evidence="8">
    <location>
        <begin position="12"/>
        <end position="29"/>
    </location>
</feature>
<keyword evidence="3 7" id="KW-0812">Transmembrane</keyword>
<accession>A0ABM6RVG2</accession>
<dbReference type="PRINTS" id="PR01437">
    <property type="entry name" value="NUOXDRDTASE4"/>
</dbReference>
<protein>
    <recommendedName>
        <fullName evidence="9">NADH:quinone oxidoreductase/Mrp antiporter transmembrane domain-containing protein</fullName>
    </recommendedName>
</protein>
<feature type="transmembrane region" description="Helical" evidence="8">
    <location>
        <begin position="241"/>
        <end position="260"/>
    </location>
</feature>
<evidence type="ECO:0000256" key="8">
    <source>
        <dbReference type="SAM" id="Phobius"/>
    </source>
</evidence>
<feature type="transmembrane region" description="Helical" evidence="8">
    <location>
        <begin position="596"/>
        <end position="614"/>
    </location>
</feature>
<feature type="transmembrane region" description="Helical" evidence="8">
    <location>
        <begin position="267"/>
        <end position="287"/>
    </location>
</feature>
<feature type="transmembrane region" description="Helical" evidence="8">
    <location>
        <begin position="209"/>
        <end position="229"/>
    </location>
</feature>
<feature type="transmembrane region" description="Helical" evidence="8">
    <location>
        <begin position="49"/>
        <end position="68"/>
    </location>
</feature>
<keyword evidence="11" id="KW-1185">Reference proteome</keyword>
<proteinExistence type="predicted"/>
<reference evidence="10 11" key="1">
    <citation type="journal article" date="2019" name="Sci. Rep.">
        <title>Sulfobacillus thermotolerans: new insights into resistance and metabolic capacities of acidophilic chemolithotrophs.</title>
        <authorList>
            <person name="Panyushkina A.E."/>
            <person name="Babenko V.V."/>
            <person name="Nikitina A.S."/>
            <person name="Selezneva O.V."/>
            <person name="Tsaplina I.A."/>
            <person name="Letarova M.A."/>
            <person name="Kostryukova E.S."/>
            <person name="Letarov A.V."/>
        </authorList>
    </citation>
    <scope>NUCLEOTIDE SEQUENCE [LARGE SCALE GENOMIC DNA]</scope>
    <source>
        <strain evidence="10 11">Kr1</strain>
    </source>
</reference>
<evidence type="ECO:0000256" key="4">
    <source>
        <dbReference type="ARBA" id="ARBA00022989"/>
    </source>
</evidence>
<feature type="transmembrane region" description="Helical" evidence="8">
    <location>
        <begin position="338"/>
        <end position="360"/>
    </location>
</feature>
<dbReference type="PANTHER" id="PTHR42682">
    <property type="entry name" value="HYDROGENASE-4 COMPONENT F"/>
    <property type="match status" value="1"/>
</dbReference>
<dbReference type="EMBL" id="CP019454">
    <property type="protein sequence ID" value="AUW95477.1"/>
    <property type="molecule type" value="Genomic_DNA"/>
</dbReference>
<feature type="transmembrane region" description="Helical" evidence="8">
    <location>
        <begin position="75"/>
        <end position="92"/>
    </location>
</feature>
<feature type="domain" description="NADH:quinone oxidoreductase/Mrp antiporter transmembrane" evidence="9">
    <location>
        <begin position="94"/>
        <end position="392"/>
    </location>
</feature>
<feature type="transmembrane region" description="Helical" evidence="8">
    <location>
        <begin position="175"/>
        <end position="197"/>
    </location>
</feature>
<keyword evidence="6 8" id="KW-0472">Membrane</keyword>
<sequence>MVLAWYEQGARIAYIAWSVALVVVALLGLCDPTLSWLQGSQWALTPLRSWFLFLLGVVALAASIYTLGYRLHHPLWSAFWTPLFLVSMVGVLTAQNLWGFMTAWEIMALSSFFLVISHPERPGVVKAGYVYLVMSQVSAMLIVLGLLLMAYHVQSGEFAMWAIKAHELSAPEKNVIFGLLTAGFAIKSGVAPFHIWLPRAHPAAPAPVSSLMSGVMIKVAVFGIIQFAIMDLGPTNGAWPMVLFVIGALSSLLGVLYALMEREFKKFLAYSSMENMGIIFMALGIMAAGLDWHRPSLEVIGGVGALLHALNHALFKSQLFLIAGGVEQHTGRLTMDQLGGLIHTLPGIGLSFVMGAMAISGLPPFNGFVSEWLVLRGMLLMTLQSPVLVRVTALTLALILGLIAALAGMAFVKAVGVMFLGQARQPLPYTSLPRTMGAPVLVLGVISLLLGIFPGPVIAFIARRLLATRASSGALLVPVHVIVVASMLLLGIGIAAITSRVWDAPEVPRWGGGRQTTSAMQFSAASFTKAIRTTFAVIYRPHRHLARLGPYREDFPERIVYQGGTTPTWERYLYRPVSQAIWRIAQYSTRVQAGPVRLYLTYLLVTIGVLLLTLR</sequence>